<dbReference type="PANTHER" id="PTHR43649:SF31">
    <property type="entry name" value="SN-GLYCEROL-3-PHOSPHATE-BINDING PERIPLASMIC PROTEIN UGPB"/>
    <property type="match status" value="1"/>
</dbReference>
<evidence type="ECO:0000313" key="6">
    <source>
        <dbReference type="EMBL" id="MYD90821.1"/>
    </source>
</evidence>
<proteinExistence type="inferred from homology"/>
<evidence type="ECO:0000256" key="3">
    <source>
        <dbReference type="ARBA" id="ARBA00022448"/>
    </source>
</evidence>
<sequence length="454" mass="49553">MTRRLSPAVSRRRFLQVSGAGAAALALAACAAPAAAPGDDAAMAPVEIDFAAWAGNTDIPAWEELERVFSEQNSDIVVTTAPSGTGADYYTGLQTSIAGGAPPDVASFQGWEWQPYADAGQLAPLDTYIQESGLSGPYPDGVQSIEDSTRRDGKRYLMPLQVGVMLMLYARQPFDDAGLDYPTDDWTFDEFLSMAEQVTNLDGDNRMYGFQPSGIWPRDIHWIRSTGKQEFDQLVDPTTASFDQPEIIEIVQLLTQDLQYKMGISPTPADMSGGTNTIETGNAAMKYEGAWFLPNLNSPELRDAGAEVPFDVVMMPQYLDADRPHRGWSEGVAVLNTDSVDAAWEYTAFMGGEEGQKIYSTLTGRLPNTEDLIHSFWIPTIEERFGVSNGAAFVEAFKRSEVDVIGGVSRGQMWNEVVRPVGWDPLLNNSATAAEVLPEVTKGVQALLDDYWSG</sequence>
<organism evidence="6">
    <name type="scientific">Caldilineaceae bacterium SB0662_bin_9</name>
    <dbReference type="NCBI Taxonomy" id="2605258"/>
    <lineage>
        <taxon>Bacteria</taxon>
        <taxon>Bacillati</taxon>
        <taxon>Chloroflexota</taxon>
        <taxon>Caldilineae</taxon>
        <taxon>Caldilineales</taxon>
        <taxon>Caldilineaceae</taxon>
    </lineage>
</organism>
<dbReference type="InterPro" id="IPR019546">
    <property type="entry name" value="TAT_signal_bac_arc"/>
</dbReference>
<dbReference type="PROSITE" id="PS51318">
    <property type="entry name" value="TAT"/>
    <property type="match status" value="1"/>
</dbReference>
<keyword evidence="3" id="KW-0813">Transport</keyword>
<reference evidence="6" key="1">
    <citation type="submission" date="2019-09" db="EMBL/GenBank/DDBJ databases">
        <title>Characterisation of the sponge microbiome using genome-centric metagenomics.</title>
        <authorList>
            <person name="Engelberts J.P."/>
            <person name="Robbins S.J."/>
            <person name="De Goeij J.M."/>
            <person name="Aranda M."/>
            <person name="Bell S.C."/>
            <person name="Webster N.S."/>
        </authorList>
    </citation>
    <scope>NUCLEOTIDE SEQUENCE</scope>
    <source>
        <strain evidence="6">SB0662_bin_9</strain>
    </source>
</reference>
<comment type="similarity">
    <text evidence="2">Belongs to the bacterial solute-binding protein 1 family.</text>
</comment>
<name>A0A6B1DU79_9CHLR</name>
<comment type="subcellular location">
    <subcellularLocation>
        <location evidence="1">Cell envelope</location>
    </subcellularLocation>
</comment>
<evidence type="ECO:0000256" key="1">
    <source>
        <dbReference type="ARBA" id="ARBA00004196"/>
    </source>
</evidence>
<protein>
    <submittedName>
        <fullName evidence="6">Extracellular solute-binding protein</fullName>
    </submittedName>
</protein>
<dbReference type="PROSITE" id="PS51257">
    <property type="entry name" value="PROKAR_LIPOPROTEIN"/>
    <property type="match status" value="1"/>
</dbReference>
<evidence type="ECO:0000256" key="4">
    <source>
        <dbReference type="ARBA" id="ARBA00022729"/>
    </source>
</evidence>
<comment type="caution">
    <text evidence="6">The sequence shown here is derived from an EMBL/GenBank/DDBJ whole genome shotgun (WGS) entry which is preliminary data.</text>
</comment>
<dbReference type="Pfam" id="PF01547">
    <property type="entry name" value="SBP_bac_1"/>
    <property type="match status" value="1"/>
</dbReference>
<accession>A0A6B1DU79</accession>
<dbReference type="InterPro" id="IPR050490">
    <property type="entry name" value="Bact_solute-bd_prot1"/>
</dbReference>
<feature type="signal peptide" evidence="5">
    <location>
        <begin position="1"/>
        <end position="34"/>
    </location>
</feature>
<evidence type="ECO:0000256" key="2">
    <source>
        <dbReference type="ARBA" id="ARBA00008520"/>
    </source>
</evidence>
<keyword evidence="4 5" id="KW-0732">Signal</keyword>
<gene>
    <name evidence="6" type="ORF">F4Y08_10875</name>
</gene>
<dbReference type="InterPro" id="IPR006311">
    <property type="entry name" value="TAT_signal"/>
</dbReference>
<dbReference type="PANTHER" id="PTHR43649">
    <property type="entry name" value="ARABINOSE-BINDING PROTEIN-RELATED"/>
    <property type="match status" value="1"/>
</dbReference>
<evidence type="ECO:0000256" key="5">
    <source>
        <dbReference type="SAM" id="SignalP"/>
    </source>
</evidence>
<dbReference type="AlphaFoldDB" id="A0A6B1DU79"/>
<dbReference type="GO" id="GO:0030313">
    <property type="term" value="C:cell envelope"/>
    <property type="evidence" value="ECO:0007669"/>
    <property type="project" value="UniProtKB-SubCell"/>
</dbReference>
<dbReference type="InterPro" id="IPR006059">
    <property type="entry name" value="SBP"/>
</dbReference>
<feature type="chain" id="PRO_5025643108" evidence="5">
    <location>
        <begin position="35"/>
        <end position="454"/>
    </location>
</feature>
<dbReference type="SUPFAM" id="SSF53850">
    <property type="entry name" value="Periplasmic binding protein-like II"/>
    <property type="match status" value="1"/>
</dbReference>
<dbReference type="Gene3D" id="3.40.190.10">
    <property type="entry name" value="Periplasmic binding protein-like II"/>
    <property type="match status" value="1"/>
</dbReference>
<dbReference type="NCBIfam" id="TIGR01409">
    <property type="entry name" value="TAT_signal_seq"/>
    <property type="match status" value="1"/>
</dbReference>
<dbReference type="EMBL" id="VXPY01000078">
    <property type="protein sequence ID" value="MYD90821.1"/>
    <property type="molecule type" value="Genomic_DNA"/>
</dbReference>